<dbReference type="Proteomes" id="UP000025047">
    <property type="component" value="Plasmid pLokhon01"/>
</dbReference>
<evidence type="ECO:0000313" key="1">
    <source>
        <dbReference type="EMBL" id="EYD70487.1"/>
    </source>
</evidence>
<protein>
    <submittedName>
        <fullName evidence="1">Sporulation control protein</fullName>
    </submittedName>
</protein>
<dbReference type="Pfam" id="PF07070">
    <property type="entry name" value="Spo0M"/>
    <property type="match status" value="1"/>
</dbReference>
<dbReference type="AlphaFoldDB" id="A0A017H7J0"/>
<dbReference type="RefSeq" id="WP_017929835.1">
    <property type="nucleotide sequence ID" value="NZ_CM002675.1"/>
</dbReference>
<dbReference type="PATRIC" id="fig|1122180.6.peg.70"/>
<keyword evidence="1" id="KW-0614">Plasmid</keyword>
<accession>A0A017H7J0</accession>
<evidence type="ECO:0000313" key="2">
    <source>
        <dbReference type="Proteomes" id="UP000025047"/>
    </source>
</evidence>
<gene>
    <name evidence="1" type="ORF">Lokhon_00069</name>
</gene>
<dbReference type="InterPro" id="IPR009776">
    <property type="entry name" value="Spore_0_M"/>
</dbReference>
<name>A0A017H7J0_9RHOB</name>
<organism evidence="1 2">
    <name type="scientific">Limimaricola hongkongensis DSM 17492</name>
    <dbReference type="NCBI Taxonomy" id="1122180"/>
    <lineage>
        <taxon>Bacteria</taxon>
        <taxon>Pseudomonadati</taxon>
        <taxon>Pseudomonadota</taxon>
        <taxon>Alphaproteobacteria</taxon>
        <taxon>Rhodobacterales</taxon>
        <taxon>Paracoccaceae</taxon>
        <taxon>Limimaricola</taxon>
    </lineage>
</organism>
<sequence>MLNKVLTRLGIGGATVDAVLDDDEIEVGGRLRAEIRIKGGTTAQEIRAASLELVTRCLVEGPGDSKLHSDIVLAAGEVEIGTVAPGEEMSFRIEMQVPASAPISIGSTRSFLRSRLDVPGAVDPRDSDAVTILPDRSMLAVIEGIQNAGFRLAETEVEYQPRRDPPFVQEFDFRPASLGDFGIEEVEIAFRPVPGGVEVLLTVDNRGGVFRAGRERSVRLRVDHAEAGRIDMAAELRRVIDRLR</sequence>
<dbReference type="PANTHER" id="PTHR40053">
    <property type="entry name" value="SPORULATION-CONTROL PROTEIN SPO0M"/>
    <property type="match status" value="1"/>
</dbReference>
<dbReference type="HOGENOM" id="CLU_057336_1_2_5"/>
<dbReference type="PANTHER" id="PTHR40053:SF1">
    <property type="entry name" value="SPORULATION-CONTROL PROTEIN SPO0M"/>
    <property type="match status" value="1"/>
</dbReference>
<dbReference type="EMBL" id="APGJ01000009">
    <property type="protein sequence ID" value="EYD70487.1"/>
    <property type="molecule type" value="Genomic_DNA"/>
</dbReference>
<comment type="caution">
    <text evidence="1">The sequence shown here is derived from an EMBL/GenBank/DDBJ whole genome shotgun (WGS) entry which is preliminary data.</text>
</comment>
<keyword evidence="2" id="KW-1185">Reference proteome</keyword>
<proteinExistence type="predicted"/>
<reference evidence="1 2" key="1">
    <citation type="submission" date="2013-03" db="EMBL/GenBank/DDBJ databases">
        <authorList>
            <person name="Fiebig A."/>
            <person name="Goeker M."/>
            <person name="Klenk H.-P.P."/>
        </authorList>
    </citation>
    <scope>NUCLEOTIDE SEQUENCE [LARGE SCALE GENOMIC DNA]</scope>
    <source>
        <strain evidence="1 2">DSM 17492</strain>
        <plasmid evidence="1 2">pLokhon01</plasmid>
    </source>
</reference>
<geneLocation type="plasmid" evidence="1 2">
    <name>pLokhon01</name>
</geneLocation>